<evidence type="ECO:0000256" key="1">
    <source>
        <dbReference type="SAM" id="Phobius"/>
    </source>
</evidence>
<dbReference type="AlphaFoldDB" id="A0A7S4HPT4"/>
<keyword evidence="1" id="KW-0472">Membrane</keyword>
<reference evidence="2" key="1">
    <citation type="submission" date="2021-01" db="EMBL/GenBank/DDBJ databases">
        <authorList>
            <person name="Corre E."/>
            <person name="Pelletier E."/>
            <person name="Niang G."/>
            <person name="Scheremetjew M."/>
            <person name="Finn R."/>
            <person name="Kale V."/>
            <person name="Holt S."/>
            <person name="Cochrane G."/>
            <person name="Meng A."/>
            <person name="Brown T."/>
            <person name="Cohen L."/>
        </authorList>
    </citation>
    <scope>NUCLEOTIDE SEQUENCE</scope>
    <source>
        <strain evidence="2">DIVA3 518/3/11/1/6</strain>
    </source>
</reference>
<sequence length="125" mass="14417">MVGQKTRGCKVAIRTLMRYREAVEKTFYKICPYFIAPWFACCLIAIKSQIVAWMIDPFIMGAVAIASIVSCITRLFDCKHGKDCLGSCLECFWFIDDCVGLYWDVAWWRVHERGEDLVNSDVEMV</sequence>
<gene>
    <name evidence="2" type="ORF">VSP0166_LOCUS3152</name>
</gene>
<proteinExistence type="predicted"/>
<protein>
    <submittedName>
        <fullName evidence="2">Uncharacterized protein</fullName>
    </submittedName>
</protein>
<dbReference type="EMBL" id="HBKP01004376">
    <property type="protein sequence ID" value="CAE2205692.1"/>
    <property type="molecule type" value="Transcribed_RNA"/>
</dbReference>
<keyword evidence="1" id="KW-1133">Transmembrane helix</keyword>
<keyword evidence="1" id="KW-0812">Transmembrane</keyword>
<feature type="transmembrane region" description="Helical" evidence="1">
    <location>
        <begin position="58"/>
        <end position="76"/>
    </location>
</feature>
<name>A0A7S4HPT4_9EUKA</name>
<organism evidence="2">
    <name type="scientific">Vannella robusta</name>
    <dbReference type="NCBI Taxonomy" id="1487602"/>
    <lineage>
        <taxon>Eukaryota</taxon>
        <taxon>Amoebozoa</taxon>
        <taxon>Discosea</taxon>
        <taxon>Flabellinia</taxon>
        <taxon>Vannellidae</taxon>
        <taxon>Vannella</taxon>
    </lineage>
</organism>
<evidence type="ECO:0000313" key="2">
    <source>
        <dbReference type="EMBL" id="CAE2205692.1"/>
    </source>
</evidence>
<accession>A0A7S4HPT4</accession>
<feature type="transmembrane region" description="Helical" evidence="1">
    <location>
        <begin position="27"/>
        <end position="46"/>
    </location>
</feature>